<dbReference type="Proteomes" id="UP000318336">
    <property type="component" value="Unassembled WGS sequence"/>
</dbReference>
<accession>A0A542XGC4</accession>
<dbReference type="GO" id="GO:0006508">
    <property type="term" value="P:proteolysis"/>
    <property type="evidence" value="ECO:0007669"/>
    <property type="project" value="InterPro"/>
</dbReference>
<dbReference type="Pfam" id="PF00561">
    <property type="entry name" value="Abhydrolase_1"/>
    <property type="match status" value="1"/>
</dbReference>
<dbReference type="Gene3D" id="3.40.50.1820">
    <property type="entry name" value="alpha/beta hydrolase"/>
    <property type="match status" value="1"/>
</dbReference>
<keyword evidence="5" id="KW-1185">Reference proteome</keyword>
<dbReference type="EMBL" id="VFOK01000001">
    <property type="protein sequence ID" value="TQL34873.1"/>
    <property type="molecule type" value="Genomic_DNA"/>
</dbReference>
<dbReference type="PRINTS" id="PR00793">
    <property type="entry name" value="PROAMNOPTASE"/>
</dbReference>
<dbReference type="InterPro" id="IPR029058">
    <property type="entry name" value="AB_hydrolase_fold"/>
</dbReference>
<dbReference type="SUPFAM" id="SSF53474">
    <property type="entry name" value="alpha/beta-Hydrolases"/>
    <property type="match status" value="1"/>
</dbReference>
<protein>
    <submittedName>
        <fullName evidence="4">Proline iminopeptidase</fullName>
    </submittedName>
</protein>
<dbReference type="InterPro" id="IPR002410">
    <property type="entry name" value="Peptidase_S33"/>
</dbReference>
<proteinExistence type="inferred from homology"/>
<dbReference type="GO" id="GO:0016020">
    <property type="term" value="C:membrane"/>
    <property type="evidence" value="ECO:0007669"/>
    <property type="project" value="TreeGrafter"/>
</dbReference>
<evidence type="ECO:0000256" key="2">
    <source>
        <dbReference type="ARBA" id="ARBA00022801"/>
    </source>
</evidence>
<gene>
    <name evidence="4" type="ORF">FB554_3055</name>
</gene>
<feature type="domain" description="AB hydrolase-1" evidence="3">
    <location>
        <begin position="24"/>
        <end position="282"/>
    </location>
</feature>
<comment type="caution">
    <text evidence="4">The sequence shown here is derived from an EMBL/GenBank/DDBJ whole genome shotgun (WGS) entry which is preliminary data.</text>
</comment>
<dbReference type="InterPro" id="IPR050266">
    <property type="entry name" value="AB_hydrolase_sf"/>
</dbReference>
<evidence type="ECO:0000313" key="4">
    <source>
        <dbReference type="EMBL" id="TQL34873.1"/>
    </source>
</evidence>
<dbReference type="PANTHER" id="PTHR43798:SF33">
    <property type="entry name" value="HYDROLASE, PUTATIVE (AFU_ORTHOLOGUE AFUA_2G14860)-RELATED"/>
    <property type="match status" value="1"/>
</dbReference>
<reference evidence="4 5" key="1">
    <citation type="submission" date="2019-06" db="EMBL/GenBank/DDBJ databases">
        <title>Sequencing the genomes of 1000 actinobacteria strains.</title>
        <authorList>
            <person name="Klenk H.-P."/>
        </authorList>
    </citation>
    <scope>NUCLEOTIDE SEQUENCE [LARGE SCALE GENOMIC DNA]</scope>
    <source>
        <strain evidence="4 5">DSM 24617</strain>
    </source>
</reference>
<evidence type="ECO:0000259" key="3">
    <source>
        <dbReference type="Pfam" id="PF00561"/>
    </source>
</evidence>
<dbReference type="PANTHER" id="PTHR43798">
    <property type="entry name" value="MONOACYLGLYCEROL LIPASE"/>
    <property type="match status" value="1"/>
</dbReference>
<evidence type="ECO:0000256" key="1">
    <source>
        <dbReference type="ARBA" id="ARBA00010088"/>
    </source>
</evidence>
<dbReference type="AlphaFoldDB" id="A0A542XGC4"/>
<keyword evidence="2" id="KW-0378">Hydrolase</keyword>
<dbReference type="OrthoDB" id="9796770at2"/>
<evidence type="ECO:0000313" key="5">
    <source>
        <dbReference type="Proteomes" id="UP000318336"/>
    </source>
</evidence>
<name>A0A542XGC4_9MICO</name>
<organism evidence="4 5">
    <name type="scientific">Barrientosiimonas humi</name>
    <dbReference type="NCBI Taxonomy" id="999931"/>
    <lineage>
        <taxon>Bacteria</taxon>
        <taxon>Bacillati</taxon>
        <taxon>Actinomycetota</taxon>
        <taxon>Actinomycetes</taxon>
        <taxon>Micrococcales</taxon>
        <taxon>Dermacoccaceae</taxon>
        <taxon>Barrientosiimonas</taxon>
    </lineage>
</organism>
<dbReference type="GO" id="GO:0004177">
    <property type="term" value="F:aminopeptidase activity"/>
    <property type="evidence" value="ECO:0007669"/>
    <property type="project" value="UniProtKB-EC"/>
</dbReference>
<dbReference type="RefSeq" id="WP_142007214.1">
    <property type="nucleotide sequence ID" value="NZ_CAJTBP010000001.1"/>
</dbReference>
<dbReference type="InterPro" id="IPR000073">
    <property type="entry name" value="AB_hydrolase_1"/>
</dbReference>
<sequence length="297" mass="32436">MAELFVDVGGTRVFVDDRGSRSTAVLYVHGGPGQGSYDLTASVGDLLSRHVRLVAVDQRGALRSDPLPAEPPLTRDLLIADFEAVRRELGIERWVLLGHSAGAPVALEYAVAHPDAVSAVIFSCPTFDADLTDRHRLPVAAKRLRELGDEEGAVLCEEIAARPDHLSPADGAREATQRLGEHYLELFFHDADGQERYLRLMRDSELTDEQRERGMSHLPLIEPMYRSTLGLLPRLRQPHLLVHGIDDLVAAPAMISAYRQTAQGAQVVTLAASGHFPHVEEPEAFAAVVLELVAGLD</sequence>
<comment type="similarity">
    <text evidence="1">Belongs to the peptidase S33 family.</text>
</comment>